<accession>A0A8J2WPE8</accession>
<dbReference type="EMBL" id="CAKKLH010000307">
    <property type="protein sequence ID" value="CAH0110821.1"/>
    <property type="molecule type" value="Genomic_DNA"/>
</dbReference>
<dbReference type="AlphaFoldDB" id="A0A8J2WPE8"/>
<evidence type="ECO:0000313" key="1">
    <source>
        <dbReference type="EMBL" id="CAH0110821.1"/>
    </source>
</evidence>
<sequence>MLSYYQVNTETGEWHHHNKQSLPYVNAQLLANFNFNLVNKPAVVIHSDEINGSGCGDQIRLISS</sequence>
<comment type="caution">
    <text evidence="1">The sequence shown here is derived from an EMBL/GenBank/DDBJ whole genome shotgun (WGS) entry which is preliminary data.</text>
</comment>
<dbReference type="Proteomes" id="UP000789390">
    <property type="component" value="Unassembled WGS sequence"/>
</dbReference>
<name>A0A8J2WPE8_9CRUS</name>
<gene>
    <name evidence="1" type="ORF">DGAL_LOCUS14425</name>
</gene>
<evidence type="ECO:0000313" key="2">
    <source>
        <dbReference type="Proteomes" id="UP000789390"/>
    </source>
</evidence>
<reference evidence="1" key="1">
    <citation type="submission" date="2021-11" db="EMBL/GenBank/DDBJ databases">
        <authorList>
            <person name="Schell T."/>
        </authorList>
    </citation>
    <scope>NUCLEOTIDE SEQUENCE</scope>
    <source>
        <strain evidence="1">M5</strain>
    </source>
</reference>
<protein>
    <submittedName>
        <fullName evidence="1">Uncharacterized protein</fullName>
    </submittedName>
</protein>
<proteinExistence type="predicted"/>
<keyword evidence="2" id="KW-1185">Reference proteome</keyword>
<organism evidence="1 2">
    <name type="scientific">Daphnia galeata</name>
    <dbReference type="NCBI Taxonomy" id="27404"/>
    <lineage>
        <taxon>Eukaryota</taxon>
        <taxon>Metazoa</taxon>
        <taxon>Ecdysozoa</taxon>
        <taxon>Arthropoda</taxon>
        <taxon>Crustacea</taxon>
        <taxon>Branchiopoda</taxon>
        <taxon>Diplostraca</taxon>
        <taxon>Cladocera</taxon>
        <taxon>Anomopoda</taxon>
        <taxon>Daphniidae</taxon>
        <taxon>Daphnia</taxon>
    </lineage>
</organism>